<protein>
    <recommendedName>
        <fullName evidence="3">DUF1795 domain-containing protein</fullName>
    </recommendedName>
</protein>
<proteinExistence type="predicted"/>
<organism evidence="1 2">
    <name type="scientific">Hymenobacter sublimis</name>
    <dbReference type="NCBI Taxonomy" id="2933777"/>
    <lineage>
        <taxon>Bacteria</taxon>
        <taxon>Pseudomonadati</taxon>
        <taxon>Bacteroidota</taxon>
        <taxon>Cytophagia</taxon>
        <taxon>Cytophagales</taxon>
        <taxon>Hymenobacteraceae</taxon>
        <taxon>Hymenobacter</taxon>
    </lineage>
</organism>
<dbReference type="Gene3D" id="3.40.1000.10">
    <property type="entry name" value="Mog1/PsbP, alpha/beta/alpha sandwich"/>
    <property type="match status" value="1"/>
</dbReference>
<evidence type="ECO:0008006" key="3">
    <source>
        <dbReference type="Google" id="ProtNLM"/>
    </source>
</evidence>
<reference evidence="1 2" key="1">
    <citation type="submission" date="2022-04" db="EMBL/GenBank/DDBJ databases">
        <title>Hymenobacter sp. isolated from the air.</title>
        <authorList>
            <person name="Won M."/>
            <person name="Lee C.-M."/>
            <person name="Woen H.-Y."/>
            <person name="Kwon S.-W."/>
        </authorList>
    </citation>
    <scope>NUCLEOTIDE SEQUENCE [LARGE SCALE GENOMIC DNA]</scope>
    <source>
        <strain evidence="2">5516 S-25</strain>
    </source>
</reference>
<evidence type="ECO:0000313" key="1">
    <source>
        <dbReference type="EMBL" id="UPL49573.1"/>
    </source>
</evidence>
<keyword evidence="2" id="KW-1185">Reference proteome</keyword>
<evidence type="ECO:0000313" key="2">
    <source>
        <dbReference type="Proteomes" id="UP000829647"/>
    </source>
</evidence>
<accession>A0ABY4J9S7</accession>
<sequence>MPLPPRWGTAPTSFLPLMMMTPRFFRLASLLFVFGALVAFAGPKLKKTPIGQNITLGVPEGFAALPDDGIAAKYPAARKPLAVFSNPSGRIDLSVAQKPTTFSNRDYALLLKIYKASIQNMYSKVQFLQEDIRTVNKRDYVALEFVSTVTDNRRGGNLAPIRKYQFVQYAIEGDQLYVFTFVAPAEEQAQWQPIAKAVMSSVTMK</sequence>
<dbReference type="RefSeq" id="WP_247975738.1">
    <property type="nucleotide sequence ID" value="NZ_CP095848.1"/>
</dbReference>
<dbReference type="Proteomes" id="UP000829647">
    <property type="component" value="Chromosome"/>
</dbReference>
<name>A0ABY4J9S7_9BACT</name>
<dbReference type="EMBL" id="CP095848">
    <property type="protein sequence ID" value="UPL49573.1"/>
    <property type="molecule type" value="Genomic_DNA"/>
</dbReference>
<gene>
    <name evidence="1" type="ORF">MWH26_01365</name>
</gene>